<protein>
    <recommendedName>
        <fullName evidence="4">DUF1294 domain-containing protein</fullName>
    </recommendedName>
</protein>
<feature type="transmembrane region" description="Helical" evidence="1">
    <location>
        <begin position="141"/>
        <end position="161"/>
    </location>
</feature>
<feature type="transmembrane region" description="Helical" evidence="1">
    <location>
        <begin position="42"/>
        <end position="61"/>
    </location>
</feature>
<gene>
    <name evidence="2" type="ORF">AMJAP_1657</name>
</gene>
<reference evidence="2 3" key="1">
    <citation type="journal article" date="2008" name="Int. J. Syst. Evol. Microbiol.">
        <title>Amphritea japonica sp. nov. and Amphritea balenae sp. nov., isolated from the sediment adjacent to sperm whale carcasses off Kagoshima, Japan.</title>
        <authorList>
            <person name="Miyazaki M."/>
            <person name="Nogi Y."/>
            <person name="Fujiwara Y."/>
            <person name="Kawato M."/>
            <person name="Nagahama T."/>
            <person name="Kubokawa K."/>
            <person name="Horikoshi K."/>
        </authorList>
    </citation>
    <scope>NUCLEOTIDE SEQUENCE [LARGE SCALE GENOMIC DNA]</scope>
    <source>
        <strain evidence="2 3">ATCC BAA-1530</strain>
    </source>
</reference>
<organism evidence="2 3">
    <name type="scientific">Amphritea japonica ATCC BAA-1530</name>
    <dbReference type="NCBI Taxonomy" id="1278309"/>
    <lineage>
        <taxon>Bacteria</taxon>
        <taxon>Pseudomonadati</taxon>
        <taxon>Pseudomonadota</taxon>
        <taxon>Gammaproteobacteria</taxon>
        <taxon>Oceanospirillales</taxon>
        <taxon>Oceanospirillaceae</taxon>
        <taxon>Amphritea</taxon>
    </lineage>
</organism>
<dbReference type="OrthoDB" id="72963at2"/>
<accession>A0A7R6ST50</accession>
<keyword evidence="1" id="KW-0472">Membrane</keyword>
<dbReference type="KEGG" id="ajp:AMJAP_1657"/>
<feature type="transmembrane region" description="Helical" evidence="1">
    <location>
        <begin position="109"/>
        <end position="129"/>
    </location>
</feature>
<dbReference type="Pfam" id="PF06961">
    <property type="entry name" value="DUF1294"/>
    <property type="match status" value="1"/>
</dbReference>
<feature type="transmembrane region" description="Helical" evidence="1">
    <location>
        <begin position="73"/>
        <end position="93"/>
    </location>
</feature>
<dbReference type="EMBL" id="AP014545">
    <property type="protein sequence ID" value="BBB26252.1"/>
    <property type="molecule type" value="Genomic_DNA"/>
</dbReference>
<keyword evidence="3" id="KW-1185">Reference proteome</keyword>
<dbReference type="RefSeq" id="WP_019623330.1">
    <property type="nucleotide sequence ID" value="NZ_AP014545.1"/>
</dbReference>
<feature type="transmembrane region" description="Helical" evidence="1">
    <location>
        <begin position="12"/>
        <end position="30"/>
    </location>
</feature>
<evidence type="ECO:0000256" key="1">
    <source>
        <dbReference type="SAM" id="Phobius"/>
    </source>
</evidence>
<dbReference type="InterPro" id="IPR010718">
    <property type="entry name" value="DUF1294"/>
</dbReference>
<evidence type="ECO:0008006" key="4">
    <source>
        <dbReference type="Google" id="ProtNLM"/>
    </source>
</evidence>
<keyword evidence="1" id="KW-0812">Transmembrane</keyword>
<dbReference type="Proteomes" id="UP000595663">
    <property type="component" value="Chromosome"/>
</dbReference>
<keyword evidence="1" id="KW-1133">Transmembrane helix</keyword>
<dbReference type="AlphaFoldDB" id="A0A7R6ST50"/>
<proteinExistence type="predicted"/>
<name>A0A7R6ST50_9GAMM</name>
<evidence type="ECO:0000313" key="3">
    <source>
        <dbReference type="Proteomes" id="UP000595663"/>
    </source>
</evidence>
<evidence type="ECO:0000313" key="2">
    <source>
        <dbReference type="EMBL" id="BBB26252.1"/>
    </source>
</evidence>
<sequence>MDNELSSLLGSTGAELISVLFTWGALWLLLRLLSSAVMATWLANAFLLTAIAATLIASLGFKLNLYAELNGWGLLTVLMVGLNLVVVPLFYWLDKRKSCRQSATRIPEAVLHSLAFSGGAASALVSQQFFNHKTVKPGFRLKTWAALILNMILFYALSTVFI</sequence>